<name>A0A3M9MN67_9BACT</name>
<feature type="domain" description="FAS1" evidence="2">
    <location>
        <begin position="36"/>
        <end position="159"/>
    </location>
</feature>
<comment type="caution">
    <text evidence="3">The sequence shown here is derived from an EMBL/GenBank/DDBJ whole genome shotgun (WGS) entry which is preliminary data.</text>
</comment>
<dbReference type="PANTHER" id="PTHR10900">
    <property type="entry name" value="PERIOSTIN-RELATED"/>
    <property type="match status" value="1"/>
</dbReference>
<dbReference type="InterPro" id="IPR050904">
    <property type="entry name" value="Adhesion/Biosynth-related"/>
</dbReference>
<dbReference type="OrthoDB" id="894106at2"/>
<keyword evidence="4" id="KW-1185">Reference proteome</keyword>
<dbReference type="RefSeq" id="WP_123126988.1">
    <property type="nucleotide sequence ID" value="NZ_RJJD01000005.1"/>
</dbReference>
<protein>
    <submittedName>
        <fullName evidence="3">Fasciclin domain-containing protein</fullName>
    </submittedName>
</protein>
<organism evidence="3 4">
    <name type="scientific">Rufibacter latericius</name>
    <dbReference type="NCBI Taxonomy" id="2487040"/>
    <lineage>
        <taxon>Bacteria</taxon>
        <taxon>Pseudomonadati</taxon>
        <taxon>Bacteroidota</taxon>
        <taxon>Cytophagia</taxon>
        <taxon>Cytophagales</taxon>
        <taxon>Hymenobacteraceae</taxon>
        <taxon>Rufibacter</taxon>
    </lineage>
</organism>
<sequence length="166" mass="18025">MLNFTKICLVFCLCFGLLANGWAQSMVAKVASATKVTNMSLAEGIAQKDRTLLDLVTKAGLMPVLSGAGEYTFFAPSSATIAQHQNDSPDQLKTFLEQHIVQGTLTSDDLRDGADLKTLNGNNLRICRKKGNLMVSGVRLLTTDQQYMNGVWHQLNGTIQSSTSNL</sequence>
<accession>A0A3M9MN67</accession>
<evidence type="ECO:0000313" key="3">
    <source>
        <dbReference type="EMBL" id="RNI26982.1"/>
    </source>
</evidence>
<evidence type="ECO:0000256" key="1">
    <source>
        <dbReference type="SAM" id="SignalP"/>
    </source>
</evidence>
<feature type="chain" id="PRO_5018172675" evidence="1">
    <location>
        <begin position="24"/>
        <end position="166"/>
    </location>
</feature>
<evidence type="ECO:0000259" key="2">
    <source>
        <dbReference type="PROSITE" id="PS50213"/>
    </source>
</evidence>
<keyword evidence="1" id="KW-0732">Signal</keyword>
<dbReference type="SUPFAM" id="SSF82153">
    <property type="entry name" value="FAS1 domain"/>
    <property type="match status" value="1"/>
</dbReference>
<gene>
    <name evidence="3" type="ORF">EFB08_10990</name>
</gene>
<dbReference type="EMBL" id="RJJD01000005">
    <property type="protein sequence ID" value="RNI26982.1"/>
    <property type="molecule type" value="Genomic_DNA"/>
</dbReference>
<dbReference type="Proteomes" id="UP000272117">
    <property type="component" value="Unassembled WGS sequence"/>
</dbReference>
<reference evidence="3 4" key="1">
    <citation type="submission" date="2018-11" db="EMBL/GenBank/DDBJ databases">
        <title>Rufibacter latericius sp. nov., isolated from water in Baiyang Lake.</title>
        <authorList>
            <person name="Yang Y."/>
        </authorList>
    </citation>
    <scope>NUCLEOTIDE SEQUENCE [LARGE SCALE GENOMIC DNA]</scope>
    <source>
        <strain evidence="3 4">R-22-1c-1</strain>
    </source>
</reference>
<dbReference type="AlphaFoldDB" id="A0A3M9MN67"/>
<dbReference type="Pfam" id="PF02469">
    <property type="entry name" value="Fasciclin"/>
    <property type="match status" value="1"/>
</dbReference>
<dbReference type="InterPro" id="IPR036378">
    <property type="entry name" value="FAS1_dom_sf"/>
</dbReference>
<dbReference type="SMART" id="SM00554">
    <property type="entry name" value="FAS1"/>
    <property type="match status" value="1"/>
</dbReference>
<feature type="signal peptide" evidence="1">
    <location>
        <begin position="1"/>
        <end position="23"/>
    </location>
</feature>
<dbReference type="Gene3D" id="2.30.180.10">
    <property type="entry name" value="FAS1 domain"/>
    <property type="match status" value="1"/>
</dbReference>
<dbReference type="PROSITE" id="PS50213">
    <property type="entry name" value="FAS1"/>
    <property type="match status" value="1"/>
</dbReference>
<evidence type="ECO:0000313" key="4">
    <source>
        <dbReference type="Proteomes" id="UP000272117"/>
    </source>
</evidence>
<proteinExistence type="predicted"/>
<dbReference type="InterPro" id="IPR000782">
    <property type="entry name" value="FAS1_domain"/>
</dbReference>